<dbReference type="Proteomes" id="UP000295468">
    <property type="component" value="Unassembled WGS sequence"/>
</dbReference>
<dbReference type="PROSITE" id="PS51257">
    <property type="entry name" value="PROKAR_LIPOPROTEIN"/>
    <property type="match status" value="1"/>
</dbReference>
<keyword evidence="3" id="KW-1185">Reference proteome</keyword>
<proteinExistence type="predicted"/>
<comment type="caution">
    <text evidence="2">The sequence shown here is derived from an EMBL/GenBank/DDBJ whole genome shotgun (WGS) entry which is preliminary data.</text>
</comment>
<reference evidence="2 3" key="1">
    <citation type="submission" date="2019-03" db="EMBL/GenBank/DDBJ databases">
        <title>Genomic Encyclopedia of Archaeal and Bacterial Type Strains, Phase II (KMG-II): from individual species to whole genera.</title>
        <authorList>
            <person name="Goeker M."/>
        </authorList>
    </citation>
    <scope>NUCLEOTIDE SEQUENCE [LARGE SCALE GENOMIC DNA]</scope>
    <source>
        <strain evidence="2 3">DSM 18435</strain>
    </source>
</reference>
<name>A0A4R6TM46_9FLAO</name>
<protein>
    <recommendedName>
        <fullName evidence="4">Cardiolipin synthetase</fullName>
    </recommendedName>
</protein>
<dbReference type="RefSeq" id="WP_133643770.1">
    <property type="nucleotide sequence ID" value="NZ_SNYI01000002.1"/>
</dbReference>
<feature type="chain" id="PRO_5020992526" description="Cardiolipin synthetase" evidence="1">
    <location>
        <begin position="22"/>
        <end position="222"/>
    </location>
</feature>
<dbReference type="EMBL" id="SNYI01000002">
    <property type="protein sequence ID" value="TDQ30898.1"/>
    <property type="molecule type" value="Genomic_DNA"/>
</dbReference>
<evidence type="ECO:0000313" key="2">
    <source>
        <dbReference type="EMBL" id="TDQ30898.1"/>
    </source>
</evidence>
<accession>A0A4R6TM46</accession>
<gene>
    <name evidence="2" type="ORF">CLV82_1595</name>
</gene>
<evidence type="ECO:0008006" key="4">
    <source>
        <dbReference type="Google" id="ProtNLM"/>
    </source>
</evidence>
<feature type="signal peptide" evidence="1">
    <location>
        <begin position="1"/>
        <end position="21"/>
    </location>
</feature>
<keyword evidence="1" id="KW-0732">Signal</keyword>
<dbReference type="OrthoDB" id="6077795at2"/>
<dbReference type="AlphaFoldDB" id="A0A4R6TM46"/>
<evidence type="ECO:0000256" key="1">
    <source>
        <dbReference type="SAM" id="SignalP"/>
    </source>
</evidence>
<organism evidence="2 3">
    <name type="scientific">Zeaxanthinibacter enoshimensis</name>
    <dbReference type="NCBI Taxonomy" id="392009"/>
    <lineage>
        <taxon>Bacteria</taxon>
        <taxon>Pseudomonadati</taxon>
        <taxon>Bacteroidota</taxon>
        <taxon>Flavobacteriia</taxon>
        <taxon>Flavobacteriales</taxon>
        <taxon>Flavobacteriaceae</taxon>
        <taxon>Zeaxanthinibacter</taxon>
    </lineage>
</organism>
<evidence type="ECO:0000313" key="3">
    <source>
        <dbReference type="Proteomes" id="UP000295468"/>
    </source>
</evidence>
<sequence>MKRFSIVFTLFLILFSSGCSSTSLVSSWKNPDIVLFDAYKVLVVGMTQNERARLLFETNMRDEFTKRNVEAMRSLDVFDVAFTNSARSEEELDEVEEQLLDKDFDAILFTKVVGYENKRSFREQVLDWETYMEGFKEDYNSNQGIYFKKDYYQDYDVYYAETSLYCICVGKDRKLIWRGTIEITDPKNVEKVVDDYIQLVVYALQEQDLIIRKKTENETTSL</sequence>